<name>A0A9W9VE94_9EURO</name>
<comment type="caution">
    <text evidence="3">The sequence shown here is derived from an EMBL/GenBank/DDBJ whole genome shotgun (WGS) entry which is preliminary data.</text>
</comment>
<organism evidence="3 4">
    <name type="scientific">Penicillium cosmopolitanum</name>
    <dbReference type="NCBI Taxonomy" id="1131564"/>
    <lineage>
        <taxon>Eukaryota</taxon>
        <taxon>Fungi</taxon>
        <taxon>Dikarya</taxon>
        <taxon>Ascomycota</taxon>
        <taxon>Pezizomycotina</taxon>
        <taxon>Eurotiomycetes</taxon>
        <taxon>Eurotiomycetidae</taxon>
        <taxon>Eurotiales</taxon>
        <taxon>Aspergillaceae</taxon>
        <taxon>Penicillium</taxon>
    </lineage>
</organism>
<dbReference type="PANTHER" id="PTHR43872">
    <property type="entry name" value="MONOOXYGENASE, PUTATIVE (AFU_ORTHOLOGUE AFUA_8G02570)-RELATED"/>
    <property type="match status" value="1"/>
</dbReference>
<evidence type="ECO:0000256" key="2">
    <source>
        <dbReference type="ARBA" id="ARBA00023033"/>
    </source>
</evidence>
<keyword evidence="2" id="KW-0503">Monooxygenase</keyword>
<dbReference type="AlphaFoldDB" id="A0A9W9VE94"/>
<dbReference type="GO" id="GO:0004497">
    <property type="term" value="F:monooxygenase activity"/>
    <property type="evidence" value="ECO:0007669"/>
    <property type="project" value="UniProtKB-KW"/>
</dbReference>
<dbReference type="Gene3D" id="3.50.50.60">
    <property type="entry name" value="FAD/NAD(P)-binding domain"/>
    <property type="match status" value="1"/>
</dbReference>
<accession>A0A9W9VE94</accession>
<keyword evidence="4" id="KW-1185">Reference proteome</keyword>
<reference evidence="3" key="1">
    <citation type="submission" date="2022-12" db="EMBL/GenBank/DDBJ databases">
        <authorList>
            <person name="Petersen C."/>
        </authorList>
    </citation>
    <scope>NUCLEOTIDE SEQUENCE</scope>
    <source>
        <strain evidence="3">IBT 29677</strain>
    </source>
</reference>
<dbReference type="PANTHER" id="PTHR43872:SF1">
    <property type="entry name" value="MONOOXYGENASE, PUTATIVE (AFU_ORTHOLOGUE AFUA_8G02570)-RELATED"/>
    <property type="match status" value="1"/>
</dbReference>
<dbReference type="Proteomes" id="UP001147747">
    <property type="component" value="Unassembled WGS sequence"/>
</dbReference>
<gene>
    <name evidence="3" type="ORF">N7509_013067</name>
</gene>
<dbReference type="InterPro" id="IPR051820">
    <property type="entry name" value="FAD-binding_MO"/>
</dbReference>
<comment type="cofactor">
    <cofactor evidence="1">
        <name>FAD</name>
        <dbReference type="ChEBI" id="CHEBI:57692"/>
    </cofactor>
</comment>
<dbReference type="RefSeq" id="XP_056481211.1">
    <property type="nucleotide sequence ID" value="XM_056637704.1"/>
</dbReference>
<reference evidence="3" key="2">
    <citation type="journal article" date="2023" name="IMA Fungus">
        <title>Comparative genomic study of the Penicillium genus elucidates a diverse pangenome and 15 lateral gene transfer events.</title>
        <authorList>
            <person name="Petersen C."/>
            <person name="Sorensen T."/>
            <person name="Nielsen M.R."/>
            <person name="Sondergaard T.E."/>
            <person name="Sorensen J.L."/>
            <person name="Fitzpatrick D.A."/>
            <person name="Frisvad J.C."/>
            <person name="Nielsen K.L."/>
        </authorList>
    </citation>
    <scope>NUCLEOTIDE SEQUENCE</scope>
    <source>
        <strain evidence="3">IBT 29677</strain>
    </source>
</reference>
<dbReference type="InterPro" id="IPR036188">
    <property type="entry name" value="FAD/NAD-bd_sf"/>
</dbReference>
<dbReference type="Pfam" id="PF13738">
    <property type="entry name" value="Pyr_redox_3"/>
    <property type="match status" value="1"/>
</dbReference>
<sequence>MGEATPASATPSFDGIIIGAGISGINAAYRLASDFPDYRYAILEARDSIGGTWDLFRYPGIRSDSDLYTFGFPWYPWNQPNPIAEGKNIVAYLKDAATAHNITPHILFQHSVQSAEWDQQMWTIDVDHDGTEARFSAKFLIFGTGYYDYHKALQTMIPGIQDFQGNVIHPQFWPEDFDYTDKSIIVIGSGATAVTLVPNLAKKASRVTMLQRSPSYIFSLPNSMKRGWLSRILPTKIAYYFNRMWYLGSAQFMFRFSRWYPAAVRAAIEKKTSAQLPLGIPLNPHFNPRYNPWEQRLCLCPDGDFFKALCSGKAQVETGIIETIDSDGIQLTSGQRLSADTIITATGLKLQLAGGIRIIVNGEKFDMSKKYMWNGLMLQDLPNAAILLGYTNASWTLGADASMLSICRLLKLMESKGYSVACPDLSDSTQLEPGPILNLNSTYITRANEQLPKGASQRPWIGRANYFSDLYFAKFGDLSQGLKLSS</sequence>
<evidence type="ECO:0008006" key="5">
    <source>
        <dbReference type="Google" id="ProtNLM"/>
    </source>
</evidence>
<dbReference type="SUPFAM" id="SSF51905">
    <property type="entry name" value="FAD/NAD(P)-binding domain"/>
    <property type="match status" value="2"/>
</dbReference>
<dbReference type="OrthoDB" id="66881at2759"/>
<evidence type="ECO:0000313" key="4">
    <source>
        <dbReference type="Proteomes" id="UP001147747"/>
    </source>
</evidence>
<dbReference type="GeneID" id="81376684"/>
<evidence type="ECO:0000256" key="1">
    <source>
        <dbReference type="ARBA" id="ARBA00001974"/>
    </source>
</evidence>
<proteinExistence type="predicted"/>
<evidence type="ECO:0000313" key="3">
    <source>
        <dbReference type="EMBL" id="KAJ5376181.1"/>
    </source>
</evidence>
<keyword evidence="2" id="KW-0560">Oxidoreductase</keyword>
<protein>
    <recommendedName>
        <fullName evidence="5">FAD/NAD(P)-binding domain-containing protein</fullName>
    </recommendedName>
</protein>
<dbReference type="EMBL" id="JAPZBU010000012">
    <property type="protein sequence ID" value="KAJ5376181.1"/>
    <property type="molecule type" value="Genomic_DNA"/>
</dbReference>